<dbReference type="SUPFAM" id="SSF51621">
    <property type="entry name" value="Phosphoenolpyruvate/pyruvate domain"/>
    <property type="match status" value="1"/>
</dbReference>
<reference evidence="1 2" key="1">
    <citation type="submission" date="2018-01" db="EMBL/GenBank/DDBJ databases">
        <title>Draft genome sequence of Sphaerisporangium sp. 7K107.</title>
        <authorList>
            <person name="Sahin N."/>
            <person name="Saygin H."/>
            <person name="Ay H."/>
        </authorList>
    </citation>
    <scope>NUCLEOTIDE SEQUENCE [LARGE SCALE GENOMIC DNA]</scope>
    <source>
        <strain evidence="1 2">7K107</strain>
    </source>
</reference>
<keyword evidence="1" id="KW-0456">Lyase</keyword>
<dbReference type="AlphaFoldDB" id="A0A2W2FUJ8"/>
<protein>
    <submittedName>
        <fullName evidence="1">Isocitrate lyase/phosphoenolpyruvate mutase family protein</fullName>
    </submittedName>
</protein>
<dbReference type="CDD" id="cd00377">
    <property type="entry name" value="ICL_PEPM"/>
    <property type="match status" value="1"/>
</dbReference>
<dbReference type="PANTHER" id="PTHR42905">
    <property type="entry name" value="PHOSPHOENOLPYRUVATE CARBOXYLASE"/>
    <property type="match status" value="1"/>
</dbReference>
<gene>
    <name evidence="1" type="ORF">C1I98_21740</name>
</gene>
<dbReference type="InterPro" id="IPR039556">
    <property type="entry name" value="ICL/PEPM"/>
</dbReference>
<dbReference type="Pfam" id="PF13714">
    <property type="entry name" value="PEP_mutase"/>
    <property type="match status" value="1"/>
</dbReference>
<evidence type="ECO:0000313" key="2">
    <source>
        <dbReference type="Proteomes" id="UP000248544"/>
    </source>
</evidence>
<dbReference type="InterPro" id="IPR040442">
    <property type="entry name" value="Pyrv_kinase-like_dom_sf"/>
</dbReference>
<keyword evidence="2" id="KW-1185">Reference proteome</keyword>
<dbReference type="PANTHER" id="PTHR42905:SF16">
    <property type="entry name" value="CARBOXYPHOSPHONOENOLPYRUVATE PHOSPHONOMUTASE-LIKE PROTEIN (AFU_ORTHOLOGUE AFUA_5G07230)"/>
    <property type="match status" value="1"/>
</dbReference>
<proteinExistence type="predicted"/>
<sequence length="266" mass="27266">MGTEMSFRDLHHGDRPLLLPNAWDYTTGAALAAAGFAAVGTTSLGVAAAAGRPDSAGDTRAETLALARLLARLPVPVTVDAEGGFSDDPGEVAALVAELAGYGIAGVNIEDGRADGSLRPVDRQTAVIAAVRSAAPGIFINARTDTFWLAGAAGPDLAATLRRVEAYARAGADGVFVPGVAREADIAALVRDVPLPLNVLFLPGRTDVNRLAGLGVRRVSLGSLLYRTALHAAVSTATGIRDTGTAPEGPIPSYAEVQRLLTGERP</sequence>
<name>A0A2W2FUJ8_9ACTN</name>
<dbReference type="EMBL" id="POUA01000179">
    <property type="protein sequence ID" value="PZG41136.1"/>
    <property type="molecule type" value="Genomic_DNA"/>
</dbReference>
<evidence type="ECO:0000313" key="1">
    <source>
        <dbReference type="EMBL" id="PZG41136.1"/>
    </source>
</evidence>
<dbReference type="GO" id="GO:0016829">
    <property type="term" value="F:lyase activity"/>
    <property type="evidence" value="ECO:0007669"/>
    <property type="project" value="UniProtKB-KW"/>
</dbReference>
<comment type="caution">
    <text evidence="1">The sequence shown here is derived from an EMBL/GenBank/DDBJ whole genome shotgun (WGS) entry which is preliminary data.</text>
</comment>
<dbReference type="Gene3D" id="3.20.20.60">
    <property type="entry name" value="Phosphoenolpyruvate-binding domains"/>
    <property type="match status" value="1"/>
</dbReference>
<dbReference type="Proteomes" id="UP000248544">
    <property type="component" value="Unassembled WGS sequence"/>
</dbReference>
<organism evidence="1 2">
    <name type="scientific">Spongiactinospora gelatinilytica</name>
    <dbReference type="NCBI Taxonomy" id="2666298"/>
    <lineage>
        <taxon>Bacteria</taxon>
        <taxon>Bacillati</taxon>
        <taxon>Actinomycetota</taxon>
        <taxon>Actinomycetes</taxon>
        <taxon>Streptosporangiales</taxon>
        <taxon>Streptosporangiaceae</taxon>
        <taxon>Spongiactinospora</taxon>
    </lineage>
</organism>
<keyword evidence="1" id="KW-0670">Pyruvate</keyword>
<dbReference type="InterPro" id="IPR015813">
    <property type="entry name" value="Pyrv/PenolPyrv_kinase-like_dom"/>
</dbReference>
<accession>A0A2W2FUJ8</accession>